<organism evidence="2 3">
    <name type="scientific">Marinobacter guineae</name>
    <dbReference type="NCBI Taxonomy" id="432303"/>
    <lineage>
        <taxon>Bacteria</taxon>
        <taxon>Pseudomonadati</taxon>
        <taxon>Pseudomonadota</taxon>
        <taxon>Gammaproteobacteria</taxon>
        <taxon>Pseudomonadales</taxon>
        <taxon>Marinobacteraceae</taxon>
        <taxon>Marinobacter</taxon>
    </lineage>
</organism>
<dbReference type="AlphaFoldDB" id="A0A2G1VBH1"/>
<dbReference type="EMBL" id="NTFI01000006">
    <property type="protein sequence ID" value="PHQ24096.1"/>
    <property type="molecule type" value="Genomic_DNA"/>
</dbReference>
<evidence type="ECO:0000313" key="2">
    <source>
        <dbReference type="EMBL" id="PHQ24096.1"/>
    </source>
</evidence>
<reference evidence="2 3" key="1">
    <citation type="submission" date="2017-09" db="EMBL/GenBank/DDBJ databases">
        <title>The draft genome sequences of Marinobacter guineae M3B.</title>
        <authorList>
            <person name="Cao J."/>
        </authorList>
    </citation>
    <scope>NUCLEOTIDE SEQUENCE [LARGE SCALE GENOMIC DNA]</scope>
    <source>
        <strain evidence="2 3">M3B</strain>
    </source>
</reference>
<evidence type="ECO:0000313" key="3">
    <source>
        <dbReference type="Proteomes" id="UP000229044"/>
    </source>
</evidence>
<dbReference type="RefSeq" id="WP_099619671.1">
    <property type="nucleotide sequence ID" value="NZ_KZ319342.1"/>
</dbReference>
<keyword evidence="1" id="KW-0732">Signal</keyword>
<keyword evidence="3" id="KW-1185">Reference proteome</keyword>
<evidence type="ECO:0000256" key="1">
    <source>
        <dbReference type="SAM" id="SignalP"/>
    </source>
</evidence>
<evidence type="ECO:0008006" key="4">
    <source>
        <dbReference type="Google" id="ProtNLM"/>
    </source>
</evidence>
<accession>A0A2G1VBH1</accession>
<sequence>MTAARAWAAASLLLAAACGWAGDKPRHSYESCSLITSEYLTVLQLASRGLSADVLKQSLPDISSEATNRVEKLVRFAEENGIEEMHSTIHAEYARCAKSVFEQRGLPDEGTREAHFHYCAGENKVRYEIIMAAIIGADRQEVVAKVRPVHRGTAEAIYNMKESDSTEALFDNLASELKRCINQRP</sequence>
<protein>
    <recommendedName>
        <fullName evidence="4">DUF4142 domain-containing protein</fullName>
    </recommendedName>
</protein>
<feature type="signal peptide" evidence="1">
    <location>
        <begin position="1"/>
        <end position="21"/>
    </location>
</feature>
<name>A0A2G1VBH1_9GAMM</name>
<comment type="caution">
    <text evidence="2">The sequence shown here is derived from an EMBL/GenBank/DDBJ whole genome shotgun (WGS) entry which is preliminary data.</text>
</comment>
<feature type="chain" id="PRO_5013598790" description="DUF4142 domain-containing protein" evidence="1">
    <location>
        <begin position="22"/>
        <end position="185"/>
    </location>
</feature>
<proteinExistence type="predicted"/>
<dbReference type="PROSITE" id="PS51257">
    <property type="entry name" value="PROKAR_LIPOPROTEIN"/>
    <property type="match status" value="1"/>
</dbReference>
<gene>
    <name evidence="2" type="ORF">CLH62_18470</name>
</gene>
<dbReference type="Proteomes" id="UP000229044">
    <property type="component" value="Unassembled WGS sequence"/>
</dbReference>
<dbReference type="OrthoDB" id="6181715at2"/>